<keyword evidence="2" id="KW-1185">Reference proteome</keyword>
<sequence length="118" mass="12876">MWNFDIVTNILPVHILEDIKKVTPPHPLNGEDSLAWTITSDGSFSIASSYALTAGVNGWVTMDIDGLVVDLGTKEAVGGILRDSSRCFMVAFVARLSLVSVLEAELLGIFYCLKMAWE</sequence>
<accession>A0A2Z6MSJ6</accession>
<organism evidence="1 2">
    <name type="scientific">Trifolium subterraneum</name>
    <name type="common">Subterranean clover</name>
    <dbReference type="NCBI Taxonomy" id="3900"/>
    <lineage>
        <taxon>Eukaryota</taxon>
        <taxon>Viridiplantae</taxon>
        <taxon>Streptophyta</taxon>
        <taxon>Embryophyta</taxon>
        <taxon>Tracheophyta</taxon>
        <taxon>Spermatophyta</taxon>
        <taxon>Magnoliopsida</taxon>
        <taxon>eudicotyledons</taxon>
        <taxon>Gunneridae</taxon>
        <taxon>Pentapetalae</taxon>
        <taxon>rosids</taxon>
        <taxon>fabids</taxon>
        <taxon>Fabales</taxon>
        <taxon>Fabaceae</taxon>
        <taxon>Papilionoideae</taxon>
        <taxon>50 kb inversion clade</taxon>
        <taxon>NPAAA clade</taxon>
        <taxon>Hologalegina</taxon>
        <taxon>IRL clade</taxon>
        <taxon>Trifolieae</taxon>
        <taxon>Trifolium</taxon>
    </lineage>
</organism>
<gene>
    <name evidence="1" type="ORF">TSUD_101340</name>
</gene>
<dbReference type="EMBL" id="DF973503">
    <property type="protein sequence ID" value="GAU32713.1"/>
    <property type="molecule type" value="Genomic_DNA"/>
</dbReference>
<dbReference type="Proteomes" id="UP000242715">
    <property type="component" value="Unassembled WGS sequence"/>
</dbReference>
<name>A0A2Z6MSJ6_TRISU</name>
<protein>
    <recommendedName>
        <fullName evidence="3">RNase H type-1 domain-containing protein</fullName>
    </recommendedName>
</protein>
<dbReference type="AlphaFoldDB" id="A0A2Z6MSJ6"/>
<evidence type="ECO:0000313" key="2">
    <source>
        <dbReference type="Proteomes" id="UP000242715"/>
    </source>
</evidence>
<evidence type="ECO:0008006" key="3">
    <source>
        <dbReference type="Google" id="ProtNLM"/>
    </source>
</evidence>
<reference evidence="2" key="1">
    <citation type="journal article" date="2017" name="Front. Plant Sci.">
        <title>Climate Clever Clovers: New Paradigm to Reduce the Environmental Footprint of Ruminants by Breeding Low Methanogenic Forages Utilizing Haplotype Variation.</title>
        <authorList>
            <person name="Kaur P."/>
            <person name="Appels R."/>
            <person name="Bayer P.E."/>
            <person name="Keeble-Gagnere G."/>
            <person name="Wang J."/>
            <person name="Hirakawa H."/>
            <person name="Shirasawa K."/>
            <person name="Vercoe P."/>
            <person name="Stefanova K."/>
            <person name="Durmic Z."/>
            <person name="Nichols P."/>
            <person name="Revell C."/>
            <person name="Isobe S.N."/>
            <person name="Edwards D."/>
            <person name="Erskine W."/>
        </authorList>
    </citation>
    <scope>NUCLEOTIDE SEQUENCE [LARGE SCALE GENOMIC DNA]</scope>
    <source>
        <strain evidence="2">cv. Daliak</strain>
    </source>
</reference>
<evidence type="ECO:0000313" key="1">
    <source>
        <dbReference type="EMBL" id="GAU32713.1"/>
    </source>
</evidence>
<proteinExistence type="predicted"/>